<dbReference type="SUPFAM" id="SSF81321">
    <property type="entry name" value="Family A G protein-coupled receptor-like"/>
    <property type="match status" value="1"/>
</dbReference>
<name>A0A482J570_MONAL</name>
<feature type="transmembrane region" description="Helical" evidence="9">
    <location>
        <begin position="75"/>
        <end position="94"/>
    </location>
</feature>
<evidence type="ECO:0000256" key="2">
    <source>
        <dbReference type="ARBA" id="ARBA00022692"/>
    </source>
</evidence>
<dbReference type="GO" id="GO:0060326">
    <property type="term" value="P:cell chemotaxis"/>
    <property type="evidence" value="ECO:0007669"/>
    <property type="project" value="TreeGrafter"/>
</dbReference>
<organism evidence="11">
    <name type="scientific">Monopterus albus</name>
    <name type="common">Swamp eel</name>
    <dbReference type="NCBI Taxonomy" id="43700"/>
    <lineage>
        <taxon>Eukaryota</taxon>
        <taxon>Metazoa</taxon>
        <taxon>Chordata</taxon>
        <taxon>Craniata</taxon>
        <taxon>Vertebrata</taxon>
        <taxon>Euteleostomi</taxon>
        <taxon>Actinopterygii</taxon>
        <taxon>Neopterygii</taxon>
        <taxon>Teleostei</taxon>
        <taxon>Neoteleostei</taxon>
        <taxon>Acanthomorphata</taxon>
        <taxon>Anabantaria</taxon>
        <taxon>Synbranchiformes</taxon>
        <taxon>Synbranchidae</taxon>
        <taxon>Monopterus</taxon>
    </lineage>
</organism>
<dbReference type="PANTHER" id="PTHR10489">
    <property type="entry name" value="CELL ADHESION MOLECULE"/>
    <property type="match status" value="1"/>
</dbReference>
<feature type="domain" description="G-protein coupled receptors family 1 profile" evidence="10">
    <location>
        <begin position="54"/>
        <end position="303"/>
    </location>
</feature>
<dbReference type="InterPro" id="IPR017452">
    <property type="entry name" value="GPCR_Rhodpsn_7TM"/>
</dbReference>
<dbReference type="KEGG" id="malb:109954670"/>
<keyword evidence="7 8" id="KW-0807">Transducer</keyword>
<keyword evidence="4 8" id="KW-0297">G-protein coupled receptor</keyword>
<feature type="transmembrane region" description="Helical" evidence="9">
    <location>
        <begin position="106"/>
        <end position="131"/>
    </location>
</feature>
<keyword evidence="6 8" id="KW-0675">Receptor</keyword>
<evidence type="ECO:0000256" key="7">
    <source>
        <dbReference type="ARBA" id="ARBA00023224"/>
    </source>
</evidence>
<dbReference type="PRINTS" id="PR00237">
    <property type="entry name" value="GPCRRHODOPSN"/>
</dbReference>
<reference evidence="11" key="1">
    <citation type="submission" date="2018-07" db="EMBL/GenBank/DDBJ databases">
        <title>Identification and characterization of CXCR in Asian swamp eel.</title>
        <authorList>
            <person name="Luo K."/>
        </authorList>
    </citation>
    <scope>NUCLEOTIDE SEQUENCE</scope>
</reference>
<dbReference type="PROSITE" id="PS50262">
    <property type="entry name" value="G_PROTEIN_RECEP_F1_2"/>
    <property type="match status" value="1"/>
</dbReference>
<evidence type="ECO:0000256" key="5">
    <source>
        <dbReference type="ARBA" id="ARBA00023136"/>
    </source>
</evidence>
<dbReference type="GO" id="GO:0007204">
    <property type="term" value="P:positive regulation of cytosolic calcium ion concentration"/>
    <property type="evidence" value="ECO:0007669"/>
    <property type="project" value="TreeGrafter"/>
</dbReference>
<dbReference type="GeneID" id="109954670"/>
<feature type="transmembrane region" description="Helical" evidence="9">
    <location>
        <begin position="152"/>
        <end position="178"/>
    </location>
</feature>
<dbReference type="Pfam" id="PF00001">
    <property type="entry name" value="7tm_1"/>
    <property type="match status" value="1"/>
</dbReference>
<dbReference type="PROSITE" id="PS00237">
    <property type="entry name" value="G_PROTEIN_RECEP_F1_1"/>
    <property type="match status" value="1"/>
</dbReference>
<feature type="transmembrane region" description="Helical" evidence="9">
    <location>
        <begin position="239"/>
        <end position="261"/>
    </location>
</feature>
<keyword evidence="2 8" id="KW-0812">Transmembrane</keyword>
<feature type="transmembrane region" description="Helical" evidence="9">
    <location>
        <begin position="281"/>
        <end position="304"/>
    </location>
</feature>
<keyword evidence="3 9" id="KW-1133">Transmembrane helix</keyword>
<comment type="similarity">
    <text evidence="8">Belongs to the G-protein coupled receptor 1 family.</text>
</comment>
<dbReference type="PANTHER" id="PTHR10489:SF671">
    <property type="entry name" value="C-X-C CHEMOKINE RECEPTOR TYPE 3"/>
    <property type="match status" value="1"/>
</dbReference>
<feature type="transmembrane region" description="Helical" evidence="9">
    <location>
        <begin position="38"/>
        <end position="63"/>
    </location>
</feature>
<dbReference type="GO" id="GO:0019722">
    <property type="term" value="P:calcium-mediated signaling"/>
    <property type="evidence" value="ECO:0007669"/>
    <property type="project" value="TreeGrafter"/>
</dbReference>
<evidence type="ECO:0000256" key="4">
    <source>
        <dbReference type="ARBA" id="ARBA00023040"/>
    </source>
</evidence>
<dbReference type="OrthoDB" id="9818824at2759"/>
<evidence type="ECO:0000256" key="1">
    <source>
        <dbReference type="ARBA" id="ARBA00004370"/>
    </source>
</evidence>
<evidence type="ECO:0000256" key="3">
    <source>
        <dbReference type="ARBA" id="ARBA00022989"/>
    </source>
</evidence>
<accession>A0A482J570</accession>
<evidence type="ECO:0000256" key="8">
    <source>
        <dbReference type="RuleBase" id="RU000688"/>
    </source>
</evidence>
<evidence type="ECO:0000259" key="10">
    <source>
        <dbReference type="PROSITE" id="PS50262"/>
    </source>
</evidence>
<feature type="transmembrane region" description="Helical" evidence="9">
    <location>
        <begin position="202"/>
        <end position="227"/>
    </location>
</feature>
<sequence length="360" mass="40413">MKTMEVILGGILNGTDYDYKEDYEYIEDPEQNGSEVPVFLLALYTVVVVVGLLGNALLLRVLAQKRQYWRISDTFILHMGVTDILLLLTLPFWAVQANQPSGWCFGVVLCKICGAVFSINFYSGIFLLVCISLDRCLSIIYSTQLFSRKKPVLAHISCLLVWIISLLLSIPDFIFLVAEKDQAEANTLCDHNYSDWLLLSRLLHLTVGFLLPVVTLIICCSCFLLWPRHSSKGLLKQRTIILALVVVFFCFWVPYNITLIVDTYRNRSKEPLGLSKNQGSLQTALKVTSVLACIHACLRPLLYLGLCGNFRKRALAILRCATLEPKSSVWELGVGEEVLCDQGQEEEEMKQMTIATSGAS</sequence>
<dbReference type="EMBL" id="MH706753">
    <property type="protein sequence ID" value="QBP14647.1"/>
    <property type="molecule type" value="mRNA"/>
</dbReference>
<evidence type="ECO:0000256" key="6">
    <source>
        <dbReference type="ARBA" id="ARBA00023170"/>
    </source>
</evidence>
<dbReference type="GO" id="GO:0006955">
    <property type="term" value="P:immune response"/>
    <property type="evidence" value="ECO:0007669"/>
    <property type="project" value="TreeGrafter"/>
</dbReference>
<dbReference type="GO" id="GO:0009897">
    <property type="term" value="C:external side of plasma membrane"/>
    <property type="evidence" value="ECO:0007669"/>
    <property type="project" value="TreeGrafter"/>
</dbReference>
<proteinExistence type="evidence at transcript level"/>
<dbReference type="AlphaFoldDB" id="A0A482J570"/>
<dbReference type="InterPro" id="IPR050119">
    <property type="entry name" value="CCR1-9-like"/>
</dbReference>
<dbReference type="Gene3D" id="1.20.1070.10">
    <property type="entry name" value="Rhodopsin 7-helix transmembrane proteins"/>
    <property type="match status" value="1"/>
</dbReference>
<keyword evidence="5 9" id="KW-0472">Membrane</keyword>
<evidence type="ECO:0000256" key="9">
    <source>
        <dbReference type="SAM" id="Phobius"/>
    </source>
</evidence>
<evidence type="ECO:0000313" key="11">
    <source>
        <dbReference type="EMBL" id="QBP14647.1"/>
    </source>
</evidence>
<dbReference type="InterPro" id="IPR000276">
    <property type="entry name" value="GPCR_Rhodpsn"/>
</dbReference>
<dbReference type="RefSeq" id="XP_020445819.1">
    <property type="nucleotide sequence ID" value="XM_020590163.1"/>
</dbReference>
<comment type="subcellular location">
    <subcellularLocation>
        <location evidence="1">Membrane</location>
    </subcellularLocation>
</comment>
<dbReference type="GO" id="GO:0016493">
    <property type="term" value="F:C-C chemokine receptor activity"/>
    <property type="evidence" value="ECO:0007669"/>
    <property type="project" value="TreeGrafter"/>
</dbReference>
<dbReference type="GO" id="GO:0019957">
    <property type="term" value="F:C-C chemokine binding"/>
    <property type="evidence" value="ECO:0007669"/>
    <property type="project" value="TreeGrafter"/>
</dbReference>
<protein>
    <submittedName>
        <fullName evidence="11">C-X-C chemokine receptor type 3b</fullName>
    </submittedName>
</protein>